<dbReference type="Pfam" id="PF00456">
    <property type="entry name" value="Transketolase_N"/>
    <property type="match status" value="1"/>
</dbReference>
<dbReference type="InterPro" id="IPR029061">
    <property type="entry name" value="THDP-binding"/>
</dbReference>
<sequence length="606" mass="70019">MTKINKKLDNLCIDSIKINSCAITSKVQKGDWASSISVAKILHTLFCYNLIFNPKDPSWINRDRFILSTNAFLPAFYSIQRIIGNLTKFDLENYATQGICKVNADKNLKINLETNVDDSSRNIVIGIGMAIAESILSQKFDEINHKTYILCNERDLQNGYVQEALSLAGTFKLNKLIILCNSNGIQYDSFSKTVNNVNLKNEYKAKKFKFIEINNSVSKLNNVLKRTKFNSKPLFIKINTIFAEDTIYENNNIAFDNYLNNDDISDLKDMLLFKKSDNFETYKSIKDLYKDNINLRINKKYKSWIMTSKLNTFLNESIKINLNDITWENKENIFTKIINNISEKFENIIFMSPDQNRITHIDTNSNSYASNNRNTSKFLIGNRYLSIGDLANGIALHSNFRPIISSTINNAKYFIPALNFAKLQNISPIYILMNNNVDNNNYSIENLRNFNVYQTYFNKDIINSFEKILNENNKTPSLIVSNFTNEKKIINLNLEKNKDISFFLLKSKLPYTILASGYHVEKAYDLATKLNFSLLFTANINDLKNINYDIDKTIAIHSDDFNNWDKYAKFEISPNNLNLILNKNHSMEFNDINILEAIKKLNLKIK</sequence>
<protein>
    <recommendedName>
        <fullName evidence="1">Transketolase N-terminal domain-containing protein</fullName>
    </recommendedName>
</protein>
<keyword evidence="3" id="KW-1185">Reference proteome</keyword>
<dbReference type="EMBL" id="CP088155">
    <property type="protein sequence ID" value="WYM97053.1"/>
    <property type="molecule type" value="Genomic_DNA"/>
</dbReference>
<organism evidence="2 3">
    <name type="scientific">Metamycoplasma faucium</name>
    <dbReference type="NCBI Taxonomy" id="56142"/>
    <lineage>
        <taxon>Bacteria</taxon>
        <taxon>Bacillati</taxon>
        <taxon>Mycoplasmatota</taxon>
        <taxon>Mycoplasmoidales</taxon>
        <taxon>Metamycoplasmataceae</taxon>
        <taxon>Metamycoplasma</taxon>
    </lineage>
</organism>
<dbReference type="PANTHER" id="PTHR43522:SF2">
    <property type="entry name" value="TRANSKETOLASE 1-RELATED"/>
    <property type="match status" value="1"/>
</dbReference>
<evidence type="ECO:0000313" key="3">
    <source>
        <dbReference type="Proteomes" id="UP001622612"/>
    </source>
</evidence>
<dbReference type="PANTHER" id="PTHR43522">
    <property type="entry name" value="TRANSKETOLASE"/>
    <property type="match status" value="1"/>
</dbReference>
<dbReference type="SUPFAM" id="SSF52518">
    <property type="entry name" value="Thiamin diphosphate-binding fold (THDP-binding)"/>
    <property type="match status" value="2"/>
</dbReference>
<gene>
    <name evidence="2" type="ORF">LQ356_02425</name>
</gene>
<proteinExistence type="predicted"/>
<dbReference type="RefSeq" id="WP_405311271.1">
    <property type="nucleotide sequence ID" value="NZ_CP088155.1"/>
</dbReference>
<name>A0ABZ2TMJ9_9BACT</name>
<dbReference type="Proteomes" id="UP001622612">
    <property type="component" value="Chromosome"/>
</dbReference>
<dbReference type="InterPro" id="IPR005474">
    <property type="entry name" value="Transketolase_N"/>
</dbReference>
<accession>A0ABZ2TMJ9</accession>
<dbReference type="Gene3D" id="3.40.50.970">
    <property type="match status" value="2"/>
</dbReference>
<evidence type="ECO:0000313" key="2">
    <source>
        <dbReference type="EMBL" id="WYM97053.1"/>
    </source>
</evidence>
<dbReference type="InterPro" id="IPR033247">
    <property type="entry name" value="Transketolase_fam"/>
</dbReference>
<feature type="domain" description="Transketolase N-terminal" evidence="1">
    <location>
        <begin position="9"/>
        <end position="304"/>
    </location>
</feature>
<evidence type="ECO:0000259" key="1">
    <source>
        <dbReference type="Pfam" id="PF00456"/>
    </source>
</evidence>
<reference evidence="2" key="1">
    <citation type="submission" date="2021-11" db="EMBL/GenBank/DDBJ databases">
        <title>The first genome sequence of unculturable Mycoplasma faucium obtained by de novo assembly of metagenomic reads.</title>
        <authorList>
            <person name="Sabat A.J."/>
            <person name="Bathoorn E."/>
            <person name="Akkerboom V."/>
            <person name="Friedrich A.W."/>
        </authorList>
    </citation>
    <scope>NUCLEOTIDE SEQUENCE [LARGE SCALE GENOMIC DNA]</scope>
    <source>
        <strain evidence="2">UMCG-MFM1</strain>
    </source>
</reference>